<dbReference type="Proteomes" id="UP000247790">
    <property type="component" value="Unassembled WGS sequence"/>
</dbReference>
<evidence type="ECO:0000313" key="1">
    <source>
        <dbReference type="EMBL" id="PYE49715.1"/>
    </source>
</evidence>
<organism evidence="1 2">
    <name type="scientific">Paenibacillus barcinonensis</name>
    <dbReference type="NCBI Taxonomy" id="198119"/>
    <lineage>
        <taxon>Bacteria</taxon>
        <taxon>Bacillati</taxon>
        <taxon>Bacillota</taxon>
        <taxon>Bacilli</taxon>
        <taxon>Bacillales</taxon>
        <taxon>Paenibacillaceae</taxon>
        <taxon>Paenibacillus</taxon>
    </lineage>
</organism>
<sequence>MKQSLSSQVLPAPSGNNPRIVLFRLIYDLQLLTVAGNDIFVPLK</sequence>
<dbReference type="EMBL" id="QJSW01000005">
    <property type="protein sequence ID" value="PYE49715.1"/>
    <property type="molecule type" value="Genomic_DNA"/>
</dbReference>
<evidence type="ECO:0000313" key="2">
    <source>
        <dbReference type="Proteomes" id="UP000247790"/>
    </source>
</evidence>
<accession>A0A2V4V9X6</accession>
<gene>
    <name evidence="1" type="ORF">DFQ00_105219</name>
</gene>
<protein>
    <submittedName>
        <fullName evidence="1">Uncharacterized protein</fullName>
    </submittedName>
</protein>
<dbReference type="AlphaFoldDB" id="A0A2V4V9X6"/>
<comment type="caution">
    <text evidence="1">The sequence shown here is derived from an EMBL/GenBank/DDBJ whole genome shotgun (WGS) entry which is preliminary data.</text>
</comment>
<reference evidence="1 2" key="1">
    <citation type="submission" date="2018-06" db="EMBL/GenBank/DDBJ databases">
        <title>Genomic Encyclopedia of Type Strains, Phase III (KMG-III): the genomes of soil and plant-associated and newly described type strains.</title>
        <authorList>
            <person name="Whitman W."/>
        </authorList>
    </citation>
    <scope>NUCLEOTIDE SEQUENCE [LARGE SCALE GENOMIC DNA]</scope>
    <source>
        <strain evidence="1 2">CECT 7022</strain>
    </source>
</reference>
<name>A0A2V4V9X6_PAEBA</name>
<proteinExistence type="predicted"/>